<feature type="transmembrane region" description="Helical" evidence="7">
    <location>
        <begin position="140"/>
        <end position="159"/>
    </location>
</feature>
<sequence length="283" mass="30857">MSTGTGPYPLPPDENAAPALLISSSILIAFVVITTGLRLYVRGRNHSLGWDDYTITGGMRSCCSSLASNDRWLRNLLYGAMAGLVVTNGGVIVILLAECSPVEAYWRGNGVCWDSRVRIYSIYFTIGTPKVRIPPRTKVLVCGLMSLGLLATGFGVARASSLGLTTSDLTWAYAIAAIWSNSELFLGIIAANLALSRSVHVHFFGKSGRRAESSRQPSSARSATMQAVLLRDDQLERQQTVATFDARRPSGAKSDDNSEQFSELAIQKKTEFWLSEEKERAKE</sequence>
<evidence type="ECO:0000259" key="8">
    <source>
        <dbReference type="Pfam" id="PF20684"/>
    </source>
</evidence>
<dbReference type="Pfam" id="PF20684">
    <property type="entry name" value="Fung_rhodopsin"/>
    <property type="match status" value="1"/>
</dbReference>
<comment type="similarity">
    <text evidence="5">Belongs to the SAT4 family.</text>
</comment>
<proteinExistence type="inferred from homology"/>
<evidence type="ECO:0000313" key="10">
    <source>
        <dbReference type="Proteomes" id="UP001303473"/>
    </source>
</evidence>
<keyword evidence="2 7" id="KW-0812">Transmembrane</keyword>
<dbReference type="AlphaFoldDB" id="A0AAN6S671"/>
<feature type="transmembrane region" description="Helical" evidence="7">
    <location>
        <begin position="20"/>
        <end position="41"/>
    </location>
</feature>
<comment type="subcellular location">
    <subcellularLocation>
        <location evidence="1">Membrane</location>
        <topology evidence="1">Multi-pass membrane protein</topology>
    </subcellularLocation>
</comment>
<keyword evidence="10" id="KW-1185">Reference proteome</keyword>
<evidence type="ECO:0000256" key="3">
    <source>
        <dbReference type="ARBA" id="ARBA00022989"/>
    </source>
</evidence>
<evidence type="ECO:0000256" key="1">
    <source>
        <dbReference type="ARBA" id="ARBA00004141"/>
    </source>
</evidence>
<dbReference type="Proteomes" id="UP001303473">
    <property type="component" value="Unassembled WGS sequence"/>
</dbReference>
<evidence type="ECO:0000256" key="4">
    <source>
        <dbReference type="ARBA" id="ARBA00023136"/>
    </source>
</evidence>
<keyword evidence="3 7" id="KW-1133">Transmembrane helix</keyword>
<evidence type="ECO:0000313" key="9">
    <source>
        <dbReference type="EMBL" id="KAK3941959.1"/>
    </source>
</evidence>
<dbReference type="InterPro" id="IPR049326">
    <property type="entry name" value="Rhodopsin_dom_fungi"/>
</dbReference>
<dbReference type="GO" id="GO:0016020">
    <property type="term" value="C:membrane"/>
    <property type="evidence" value="ECO:0007669"/>
    <property type="project" value="UniProtKB-SubCell"/>
</dbReference>
<evidence type="ECO:0000256" key="7">
    <source>
        <dbReference type="SAM" id="Phobius"/>
    </source>
</evidence>
<dbReference type="PANTHER" id="PTHR33048">
    <property type="entry name" value="PTH11-LIKE INTEGRAL MEMBRANE PROTEIN (AFU_ORTHOLOGUE AFUA_5G11245)"/>
    <property type="match status" value="1"/>
</dbReference>
<feature type="domain" description="Rhodopsin" evidence="8">
    <location>
        <begin position="68"/>
        <end position="199"/>
    </location>
</feature>
<dbReference type="InterPro" id="IPR052337">
    <property type="entry name" value="SAT4-like"/>
</dbReference>
<feature type="compositionally biased region" description="Basic and acidic residues" evidence="6">
    <location>
        <begin position="245"/>
        <end position="256"/>
    </location>
</feature>
<gene>
    <name evidence="9" type="ORF">QBC46DRAFT_428825</name>
</gene>
<feature type="transmembrane region" description="Helical" evidence="7">
    <location>
        <begin position="171"/>
        <end position="195"/>
    </location>
</feature>
<dbReference type="EMBL" id="MU853778">
    <property type="protein sequence ID" value="KAK3941959.1"/>
    <property type="molecule type" value="Genomic_DNA"/>
</dbReference>
<name>A0AAN6S671_9PEZI</name>
<dbReference type="PANTHER" id="PTHR33048:SF96">
    <property type="entry name" value="INTEGRAL MEMBRANE PROTEIN"/>
    <property type="match status" value="1"/>
</dbReference>
<organism evidence="9 10">
    <name type="scientific">Diplogelasinospora grovesii</name>
    <dbReference type="NCBI Taxonomy" id="303347"/>
    <lineage>
        <taxon>Eukaryota</taxon>
        <taxon>Fungi</taxon>
        <taxon>Dikarya</taxon>
        <taxon>Ascomycota</taxon>
        <taxon>Pezizomycotina</taxon>
        <taxon>Sordariomycetes</taxon>
        <taxon>Sordariomycetidae</taxon>
        <taxon>Sordariales</taxon>
        <taxon>Diplogelasinosporaceae</taxon>
        <taxon>Diplogelasinospora</taxon>
    </lineage>
</organism>
<evidence type="ECO:0000256" key="5">
    <source>
        <dbReference type="ARBA" id="ARBA00038359"/>
    </source>
</evidence>
<feature type="transmembrane region" description="Helical" evidence="7">
    <location>
        <begin position="76"/>
        <end position="97"/>
    </location>
</feature>
<comment type="caution">
    <text evidence="9">The sequence shown here is derived from an EMBL/GenBank/DDBJ whole genome shotgun (WGS) entry which is preliminary data.</text>
</comment>
<evidence type="ECO:0000256" key="6">
    <source>
        <dbReference type="SAM" id="MobiDB-lite"/>
    </source>
</evidence>
<protein>
    <recommendedName>
        <fullName evidence="8">Rhodopsin domain-containing protein</fullName>
    </recommendedName>
</protein>
<accession>A0AAN6S671</accession>
<reference evidence="10" key="1">
    <citation type="journal article" date="2023" name="Mol. Phylogenet. Evol.">
        <title>Genome-scale phylogeny and comparative genomics of the fungal order Sordariales.</title>
        <authorList>
            <person name="Hensen N."/>
            <person name="Bonometti L."/>
            <person name="Westerberg I."/>
            <person name="Brannstrom I.O."/>
            <person name="Guillou S."/>
            <person name="Cros-Aarteil S."/>
            <person name="Calhoun S."/>
            <person name="Haridas S."/>
            <person name="Kuo A."/>
            <person name="Mondo S."/>
            <person name="Pangilinan J."/>
            <person name="Riley R."/>
            <person name="LaButti K."/>
            <person name="Andreopoulos B."/>
            <person name="Lipzen A."/>
            <person name="Chen C."/>
            <person name="Yan M."/>
            <person name="Daum C."/>
            <person name="Ng V."/>
            <person name="Clum A."/>
            <person name="Steindorff A."/>
            <person name="Ohm R.A."/>
            <person name="Martin F."/>
            <person name="Silar P."/>
            <person name="Natvig D.O."/>
            <person name="Lalanne C."/>
            <person name="Gautier V."/>
            <person name="Ament-Velasquez S.L."/>
            <person name="Kruys A."/>
            <person name="Hutchinson M.I."/>
            <person name="Powell A.J."/>
            <person name="Barry K."/>
            <person name="Miller A.N."/>
            <person name="Grigoriev I.V."/>
            <person name="Debuchy R."/>
            <person name="Gladieux P."/>
            <person name="Hiltunen Thoren M."/>
            <person name="Johannesson H."/>
        </authorList>
    </citation>
    <scope>NUCLEOTIDE SEQUENCE [LARGE SCALE GENOMIC DNA]</scope>
    <source>
        <strain evidence="10">CBS 340.73</strain>
    </source>
</reference>
<evidence type="ECO:0000256" key="2">
    <source>
        <dbReference type="ARBA" id="ARBA00022692"/>
    </source>
</evidence>
<keyword evidence="4 7" id="KW-0472">Membrane</keyword>
<feature type="region of interest" description="Disordered" evidence="6">
    <location>
        <begin position="241"/>
        <end position="261"/>
    </location>
</feature>